<dbReference type="Proteomes" id="UP000267128">
    <property type="component" value="Unassembled WGS sequence"/>
</dbReference>
<dbReference type="AlphaFoldDB" id="A0A3N0CIL8"/>
<dbReference type="PANTHER" id="PTHR40254:SF1">
    <property type="entry name" value="BLR0577 PROTEIN"/>
    <property type="match status" value="1"/>
</dbReference>
<sequence length="930" mass="99075">MTIVGGGAAGTLTAIHLIRAAARRETALTVVLIDPADRCGRGVAFGATEDQHLLNVPASGMSALPEEPGHFVAWRARNSFDTSGGPTAFVPRRQFGLYLEDLLAEAERAADGLVVVQHRRTRAVGVRRQASSVAVTTSEGDEIVADAVVVATGLPEAGAAWAPPALADSPFFVPDPWAPGAVDTIRRDRVGPADVLLVGTGLTAVDLVLSLTGKGSRPDRSVLAVSRKGRLPRVHLAEPKLAAIPDVAGWGSDLDTLQEDVRRYVEAVAAAGGDWRPAVDGIRFRVATLWERLGEDDRARFLTGPAGEWNWLRHRMAPSSAVVLRELRAVERLTVEQGEVVGAEPLTGGGLRVRLSGGTEREVGWVVNCTGPQADIRLLGNAFLDGLLRPRASGALASVASAGLGLRTEHGRLIDEAGSTEAPIWTLGSLRRGELWESTAVPEIRTQAVGLASAILDEVAPLPRRLEDGRLVSGHHPIARPRDPLGMPLSTTAEAAAAYNAGLERILRLQDGGEDLIREATLADPGFALAHAALAMLGYEAGAHTDVRVSLDAAIEAVGRRGDSRETSFVGTVANRIDGSRALGSSSLMAHIATYPRDVLAVSAAVPTIAFSGVTDVQREAWDLVDGLAPSYGDHWWYISLLAFVRQDQGKFEEAGLLAESALSCEPSSGHAVHAQTHVMYETGQHEEGRVWLDHWVAESGRSASHRAHFSWHAALHELALGDTEAVRRRYYSQLAPPTVTGVRGLVDAASLIWRWRIAVADWDRATGGLGLPPAFEGEGAPPPIEAVLAGVDENLILAPQTPFIAVHAAIALAAQGEVPLLERLRVHCARADDRTTRTVVVPICDAFIAVTEQRWSDAATLFGELLPALVKVGGSAAQREVIEETLLFCLVQSGRADEAISVLGGRLDRRPSPLDLRRRNAFGRLAAGR</sequence>
<dbReference type="EMBL" id="RJSE01000007">
    <property type="protein sequence ID" value="RNL63317.1"/>
    <property type="molecule type" value="Genomic_DNA"/>
</dbReference>
<dbReference type="PRINTS" id="PR00368">
    <property type="entry name" value="FADPNR"/>
</dbReference>
<evidence type="ECO:0000313" key="3">
    <source>
        <dbReference type="Proteomes" id="UP000267128"/>
    </source>
</evidence>
<dbReference type="SUPFAM" id="SSF51905">
    <property type="entry name" value="FAD/NAD(P)-binding domain"/>
    <property type="match status" value="1"/>
</dbReference>
<dbReference type="PANTHER" id="PTHR40254">
    <property type="entry name" value="BLR0577 PROTEIN"/>
    <property type="match status" value="1"/>
</dbReference>
<comment type="caution">
    <text evidence="2">The sequence shown here is derived from an EMBL/GenBank/DDBJ whole genome shotgun (WGS) entry which is preliminary data.</text>
</comment>
<dbReference type="InterPro" id="IPR036188">
    <property type="entry name" value="FAD/NAD-bd_sf"/>
</dbReference>
<dbReference type="SUPFAM" id="SSF48452">
    <property type="entry name" value="TPR-like"/>
    <property type="match status" value="1"/>
</dbReference>
<name>A0A3N0CIL8_9ACTN</name>
<evidence type="ECO:0000313" key="2">
    <source>
        <dbReference type="EMBL" id="RNL63317.1"/>
    </source>
</evidence>
<accession>A0A3N0CIL8</accession>
<proteinExistence type="predicted"/>
<gene>
    <name evidence="2" type="ORF">EFK50_09950</name>
</gene>
<dbReference type="Gene3D" id="3.50.50.60">
    <property type="entry name" value="FAD/NAD(P)-binding domain"/>
    <property type="match status" value="1"/>
</dbReference>
<protein>
    <submittedName>
        <fullName evidence="2">Lycopene cyclase</fullName>
    </submittedName>
</protein>
<dbReference type="OrthoDB" id="101972at2"/>
<reference evidence="2 3" key="1">
    <citation type="submission" date="2018-11" db="EMBL/GenBank/DDBJ databases">
        <authorList>
            <person name="Li F."/>
        </authorList>
    </citation>
    <scope>NUCLEOTIDE SEQUENCE [LARGE SCALE GENOMIC DNA]</scope>
    <source>
        <strain evidence="2 3">Gsoil 097</strain>
    </source>
</reference>
<evidence type="ECO:0000259" key="1">
    <source>
        <dbReference type="Pfam" id="PF13454"/>
    </source>
</evidence>
<dbReference type="InterPro" id="IPR011990">
    <property type="entry name" value="TPR-like_helical_dom_sf"/>
</dbReference>
<dbReference type="Pfam" id="PF13454">
    <property type="entry name" value="NAD_binding_9"/>
    <property type="match status" value="1"/>
</dbReference>
<organism evidence="2 3">
    <name type="scientific">Nocardioides marmoriginsengisoli</name>
    <dbReference type="NCBI Taxonomy" id="661483"/>
    <lineage>
        <taxon>Bacteria</taxon>
        <taxon>Bacillati</taxon>
        <taxon>Actinomycetota</taxon>
        <taxon>Actinomycetes</taxon>
        <taxon>Propionibacteriales</taxon>
        <taxon>Nocardioidaceae</taxon>
        <taxon>Nocardioides</taxon>
    </lineage>
</organism>
<dbReference type="InterPro" id="IPR038732">
    <property type="entry name" value="HpyO/CreE_NAD-binding"/>
</dbReference>
<dbReference type="InterPro" id="IPR052189">
    <property type="entry name" value="L-asp_N-monooxygenase_NS-form"/>
</dbReference>
<keyword evidence="3" id="KW-1185">Reference proteome</keyword>
<dbReference type="Gene3D" id="1.25.40.10">
    <property type="entry name" value="Tetratricopeptide repeat domain"/>
    <property type="match status" value="1"/>
</dbReference>
<feature type="domain" description="FAD-dependent urate hydroxylase HpyO/Asp monooxygenase CreE-like FAD/NAD(P)-binding" evidence="1">
    <location>
        <begin position="3"/>
        <end position="153"/>
    </location>
</feature>